<comment type="caution">
    <text evidence="2">The sequence shown here is derived from an EMBL/GenBank/DDBJ whole genome shotgun (WGS) entry which is preliminary data.</text>
</comment>
<dbReference type="InterPro" id="IPR055707">
    <property type="entry name" value="DUF7283"/>
</dbReference>
<name>A0ABD5T2E0_9EURY</name>
<dbReference type="Proteomes" id="UP001596383">
    <property type="component" value="Unassembled WGS sequence"/>
</dbReference>
<dbReference type="RefSeq" id="WP_273742150.1">
    <property type="nucleotide sequence ID" value="NZ_JAQIVI010000768.1"/>
</dbReference>
<organism evidence="2 3">
    <name type="scientific">Natrinema soli</name>
    <dbReference type="NCBI Taxonomy" id="1930624"/>
    <lineage>
        <taxon>Archaea</taxon>
        <taxon>Methanobacteriati</taxon>
        <taxon>Methanobacteriota</taxon>
        <taxon>Stenosarchaea group</taxon>
        <taxon>Halobacteria</taxon>
        <taxon>Halobacteriales</taxon>
        <taxon>Natrialbaceae</taxon>
        <taxon>Natrinema</taxon>
    </lineage>
</organism>
<evidence type="ECO:0000313" key="2">
    <source>
        <dbReference type="EMBL" id="MFC6769510.1"/>
    </source>
</evidence>
<sequence length="298" mass="32704">MDLEAPIDSWYVWLAVSTISAAVAGIALGLPAGPPPDANRAANTIEQTAGRSYDASATYNHDATEIKFDGRTLAMRNEHGTSRASLSYGHVVPVMGHERLENLSAGRPFEAEYAAELDDTETNALEVFLEDVEDAYADNSGEWRTADDQLRVRTVSTTPVPTIRASVEAISAGVTTHDVTFAYEANTDTKLTFDVQSEEQDAYIEKTVEATPSRETAPAGQYDFQKNSWLEFPIRVEVTAESTTLCKETIRADRGSEMVRICESGGETIDITDEIVETHGYVNRNRDSESFYVTLVTV</sequence>
<keyword evidence="1" id="KW-0812">Transmembrane</keyword>
<keyword evidence="1" id="KW-1133">Transmembrane helix</keyword>
<proteinExistence type="predicted"/>
<feature type="transmembrane region" description="Helical" evidence="1">
    <location>
        <begin position="12"/>
        <end position="30"/>
    </location>
</feature>
<keyword evidence="3" id="KW-1185">Reference proteome</keyword>
<keyword evidence="1" id="KW-0472">Membrane</keyword>
<gene>
    <name evidence="2" type="ORF">ACFQE6_32095</name>
</gene>
<evidence type="ECO:0000256" key="1">
    <source>
        <dbReference type="SAM" id="Phobius"/>
    </source>
</evidence>
<dbReference type="EMBL" id="JBHSWV010000768">
    <property type="protein sequence ID" value="MFC6769510.1"/>
    <property type="molecule type" value="Genomic_DNA"/>
</dbReference>
<dbReference type="Pfam" id="PF23954">
    <property type="entry name" value="DUF7283"/>
    <property type="match status" value="1"/>
</dbReference>
<dbReference type="AlphaFoldDB" id="A0ABD5T2E0"/>
<reference evidence="2 3" key="1">
    <citation type="journal article" date="2019" name="Int. J. Syst. Evol. Microbiol.">
        <title>The Global Catalogue of Microorganisms (GCM) 10K type strain sequencing project: providing services to taxonomists for standard genome sequencing and annotation.</title>
        <authorList>
            <consortium name="The Broad Institute Genomics Platform"/>
            <consortium name="The Broad Institute Genome Sequencing Center for Infectious Disease"/>
            <person name="Wu L."/>
            <person name="Ma J."/>
        </authorList>
    </citation>
    <scope>NUCLEOTIDE SEQUENCE [LARGE SCALE GENOMIC DNA]</scope>
    <source>
        <strain evidence="2 3">LMG 29247</strain>
    </source>
</reference>
<accession>A0ABD5T2E0</accession>
<protein>
    <submittedName>
        <fullName evidence="2">Uncharacterized protein</fullName>
    </submittedName>
</protein>
<evidence type="ECO:0000313" key="3">
    <source>
        <dbReference type="Proteomes" id="UP001596383"/>
    </source>
</evidence>